<dbReference type="OrthoDB" id="2507714at2759"/>
<dbReference type="Proteomes" id="UP000235388">
    <property type="component" value="Unassembled WGS sequence"/>
</dbReference>
<feature type="compositionally biased region" description="Low complexity" evidence="1">
    <location>
        <begin position="41"/>
        <end position="51"/>
    </location>
</feature>
<sequence length="249" mass="27738">MTSGRAFVPKGSAGLFADGQVANEERRTPEGTERLLAMDASSSGSSLSSSSTVPRSHPPRGRHATMRTRLYHADLRIHGPVSHRLQEDRERLLEEENAHKEHMEAIANFRKSEIIPTGKLQRAMDESESESEPLSESEDTASGAHHPHPHHAGDDDEEEDGEDIDEDDDGEEEAGMMMMVDQTADSLLHPTDHPRLMPLNHHHHDDDLDDLDAQLEDLDNDLLDHSAQSDQIHPSNQSFPSFQTDDNSQ</sequence>
<feature type="compositionally biased region" description="Acidic residues" evidence="1">
    <location>
        <begin position="154"/>
        <end position="174"/>
    </location>
</feature>
<feature type="compositionally biased region" description="Basic residues" evidence="1">
    <location>
        <begin position="57"/>
        <end position="66"/>
    </location>
</feature>
<dbReference type="AlphaFoldDB" id="A0A2N5V4P0"/>
<evidence type="ECO:0000313" key="3">
    <source>
        <dbReference type="Proteomes" id="UP000235388"/>
    </source>
</evidence>
<organism evidence="2 3">
    <name type="scientific">Puccinia coronata f. sp. avenae</name>
    <dbReference type="NCBI Taxonomy" id="200324"/>
    <lineage>
        <taxon>Eukaryota</taxon>
        <taxon>Fungi</taxon>
        <taxon>Dikarya</taxon>
        <taxon>Basidiomycota</taxon>
        <taxon>Pucciniomycotina</taxon>
        <taxon>Pucciniomycetes</taxon>
        <taxon>Pucciniales</taxon>
        <taxon>Pucciniaceae</taxon>
        <taxon>Puccinia</taxon>
    </lineage>
</organism>
<feature type="compositionally biased region" description="Basic and acidic residues" evidence="1">
    <location>
        <begin position="23"/>
        <end position="33"/>
    </location>
</feature>
<feature type="compositionally biased region" description="Polar residues" evidence="1">
    <location>
        <begin position="226"/>
        <end position="249"/>
    </location>
</feature>
<proteinExistence type="predicted"/>
<keyword evidence="3" id="KW-1185">Reference proteome</keyword>
<feature type="region of interest" description="Disordered" evidence="1">
    <location>
        <begin position="1"/>
        <end position="66"/>
    </location>
</feature>
<feature type="compositionally biased region" description="Acidic residues" evidence="1">
    <location>
        <begin position="207"/>
        <end position="221"/>
    </location>
</feature>
<feature type="region of interest" description="Disordered" evidence="1">
    <location>
        <begin position="106"/>
        <end position="249"/>
    </location>
</feature>
<gene>
    <name evidence="2" type="ORF">PCANC_13508</name>
</gene>
<accession>A0A2N5V4P0</accession>
<name>A0A2N5V4P0_9BASI</name>
<dbReference type="EMBL" id="PGCJ01000132">
    <property type="protein sequence ID" value="PLW44967.1"/>
    <property type="molecule type" value="Genomic_DNA"/>
</dbReference>
<comment type="caution">
    <text evidence="2">The sequence shown here is derived from an EMBL/GenBank/DDBJ whole genome shotgun (WGS) entry which is preliminary data.</text>
</comment>
<evidence type="ECO:0000256" key="1">
    <source>
        <dbReference type="SAM" id="MobiDB-lite"/>
    </source>
</evidence>
<evidence type="ECO:0000313" key="2">
    <source>
        <dbReference type="EMBL" id="PLW44967.1"/>
    </source>
</evidence>
<protein>
    <submittedName>
        <fullName evidence="2">Uncharacterized protein</fullName>
    </submittedName>
</protein>
<reference evidence="2 3" key="1">
    <citation type="submission" date="2017-11" db="EMBL/GenBank/DDBJ databases">
        <title>De novo assembly and phasing of dikaryotic genomes from two isolates of Puccinia coronata f. sp. avenae, the causal agent of oat crown rust.</title>
        <authorList>
            <person name="Miller M.E."/>
            <person name="Zhang Y."/>
            <person name="Omidvar V."/>
            <person name="Sperschneider J."/>
            <person name="Schwessinger B."/>
            <person name="Raley C."/>
            <person name="Palmer J.M."/>
            <person name="Garnica D."/>
            <person name="Upadhyaya N."/>
            <person name="Rathjen J."/>
            <person name="Taylor J.M."/>
            <person name="Park R.F."/>
            <person name="Dodds P.N."/>
            <person name="Hirsch C.D."/>
            <person name="Kianian S.F."/>
            <person name="Figueroa M."/>
        </authorList>
    </citation>
    <scope>NUCLEOTIDE SEQUENCE [LARGE SCALE GENOMIC DNA]</scope>
    <source>
        <strain evidence="2">12NC29</strain>
    </source>
</reference>
<feature type="compositionally biased region" description="Acidic residues" evidence="1">
    <location>
        <begin position="126"/>
        <end position="139"/>
    </location>
</feature>